<feature type="region of interest" description="Disordered" evidence="1">
    <location>
        <begin position="1"/>
        <end position="23"/>
    </location>
</feature>
<dbReference type="RefSeq" id="WP_378114240.1">
    <property type="nucleotide sequence ID" value="NZ_JBHSNC010000057.1"/>
</dbReference>
<comment type="caution">
    <text evidence="2">The sequence shown here is derived from an EMBL/GenBank/DDBJ whole genome shotgun (WGS) entry which is preliminary data.</text>
</comment>
<dbReference type="Proteomes" id="UP001596108">
    <property type="component" value="Unassembled WGS sequence"/>
</dbReference>
<gene>
    <name evidence="2" type="ORF">ACFPQ4_22895</name>
</gene>
<evidence type="ECO:0000313" key="2">
    <source>
        <dbReference type="EMBL" id="MFC5532272.1"/>
    </source>
</evidence>
<evidence type="ECO:0000313" key="3">
    <source>
        <dbReference type="Proteomes" id="UP001596108"/>
    </source>
</evidence>
<proteinExistence type="predicted"/>
<organism evidence="2 3">
    <name type="scientific">Cohnella yongneupensis</name>
    <dbReference type="NCBI Taxonomy" id="425006"/>
    <lineage>
        <taxon>Bacteria</taxon>
        <taxon>Bacillati</taxon>
        <taxon>Bacillota</taxon>
        <taxon>Bacilli</taxon>
        <taxon>Bacillales</taxon>
        <taxon>Paenibacillaceae</taxon>
        <taxon>Cohnella</taxon>
    </lineage>
</organism>
<protein>
    <submittedName>
        <fullName evidence="2">Uncharacterized protein</fullName>
    </submittedName>
</protein>
<evidence type="ECO:0000256" key="1">
    <source>
        <dbReference type="SAM" id="MobiDB-lite"/>
    </source>
</evidence>
<dbReference type="EMBL" id="JBHSNC010000057">
    <property type="protein sequence ID" value="MFC5532272.1"/>
    <property type="molecule type" value="Genomic_DNA"/>
</dbReference>
<sequence length="70" mass="7321">MVTKGSGTKGKPKKKSASSDRIPQMRIVTSDVCAVCKTPCARGLAYLDRMSKPGAQGTGVPCVLTIPGRK</sequence>
<keyword evidence="3" id="KW-1185">Reference proteome</keyword>
<name>A0ABW0R8U2_9BACL</name>
<accession>A0ABW0R8U2</accession>
<reference evidence="3" key="1">
    <citation type="journal article" date="2019" name="Int. J. Syst. Evol. Microbiol.">
        <title>The Global Catalogue of Microorganisms (GCM) 10K type strain sequencing project: providing services to taxonomists for standard genome sequencing and annotation.</title>
        <authorList>
            <consortium name="The Broad Institute Genomics Platform"/>
            <consortium name="The Broad Institute Genome Sequencing Center for Infectious Disease"/>
            <person name="Wu L."/>
            <person name="Ma J."/>
        </authorList>
    </citation>
    <scope>NUCLEOTIDE SEQUENCE [LARGE SCALE GENOMIC DNA]</scope>
    <source>
        <strain evidence="3">CGMCC 1.18578</strain>
    </source>
</reference>